<evidence type="ECO:0000313" key="2">
    <source>
        <dbReference type="Proteomes" id="UP000552097"/>
    </source>
</evidence>
<dbReference type="Proteomes" id="UP000552097">
    <property type="component" value="Unassembled WGS sequence"/>
</dbReference>
<gene>
    <name evidence="1" type="ORF">F4560_003597</name>
</gene>
<dbReference type="EMBL" id="JACHMO010000001">
    <property type="protein sequence ID" value="MBB5803829.1"/>
    <property type="molecule type" value="Genomic_DNA"/>
</dbReference>
<dbReference type="RefSeq" id="WP_184921359.1">
    <property type="nucleotide sequence ID" value="NZ_JACHMO010000001.1"/>
</dbReference>
<name>A0A7W9HLA1_9PSEU</name>
<dbReference type="AlphaFoldDB" id="A0A7W9HLA1"/>
<reference evidence="1 2" key="1">
    <citation type="submission" date="2020-08" db="EMBL/GenBank/DDBJ databases">
        <title>Sequencing the genomes of 1000 actinobacteria strains.</title>
        <authorList>
            <person name="Klenk H.-P."/>
        </authorList>
    </citation>
    <scope>NUCLEOTIDE SEQUENCE [LARGE SCALE GENOMIC DNA]</scope>
    <source>
        <strain evidence="1 2">DSM 45486</strain>
    </source>
</reference>
<comment type="caution">
    <text evidence="1">The sequence shown here is derived from an EMBL/GenBank/DDBJ whole genome shotgun (WGS) entry which is preliminary data.</text>
</comment>
<dbReference type="InterPro" id="IPR029063">
    <property type="entry name" value="SAM-dependent_MTases_sf"/>
</dbReference>
<evidence type="ECO:0000313" key="1">
    <source>
        <dbReference type="EMBL" id="MBB5803829.1"/>
    </source>
</evidence>
<dbReference type="Gene3D" id="3.40.50.150">
    <property type="entry name" value="Vaccinia Virus protein VP39"/>
    <property type="match status" value="1"/>
</dbReference>
<evidence type="ECO:0008006" key="3">
    <source>
        <dbReference type="Google" id="ProtNLM"/>
    </source>
</evidence>
<dbReference type="SUPFAM" id="SSF53335">
    <property type="entry name" value="S-adenosyl-L-methionine-dependent methyltransferases"/>
    <property type="match status" value="1"/>
</dbReference>
<accession>A0A7W9HLA1</accession>
<protein>
    <recommendedName>
        <fullName evidence="3">Methyltransferase family protein</fullName>
    </recommendedName>
</protein>
<organism evidence="1 2">
    <name type="scientific">Saccharothrix ecbatanensis</name>
    <dbReference type="NCBI Taxonomy" id="1105145"/>
    <lineage>
        <taxon>Bacteria</taxon>
        <taxon>Bacillati</taxon>
        <taxon>Actinomycetota</taxon>
        <taxon>Actinomycetes</taxon>
        <taxon>Pseudonocardiales</taxon>
        <taxon>Pseudonocardiaceae</taxon>
        <taxon>Saccharothrix</taxon>
    </lineage>
</organism>
<dbReference type="CDD" id="cd02440">
    <property type="entry name" value="AdoMet_MTases"/>
    <property type="match status" value="1"/>
</dbReference>
<proteinExistence type="predicted"/>
<sequence>MTTDWLEWHHQYDASDSSLSGRLAVVRRDLRRALVEAPCDEGGSRSLISICAGDGRDVLPVLAEQDGGGQVRACLIELDPTLSQRARTTADDLGLPGVRVRTADAGATDTYLGLPPAHVLLACGVFGNITADDVRRTVATLPGLLAPGGIVIWTRAGRSTGHDPSQDVRSWFTDHGFTELSFTRPARHPFRVGMNRLDADPRPLTPGTRMFTFV</sequence>
<keyword evidence="2" id="KW-1185">Reference proteome</keyword>